<dbReference type="EMBL" id="JBGUBD010000004">
    <property type="protein sequence ID" value="MFA9478242.1"/>
    <property type="molecule type" value="Genomic_DNA"/>
</dbReference>
<feature type="transmembrane region" description="Helical" evidence="1">
    <location>
        <begin position="153"/>
        <end position="172"/>
    </location>
</feature>
<dbReference type="RefSeq" id="WP_425345165.1">
    <property type="nucleotide sequence ID" value="NZ_JBGUBD010000004.1"/>
</dbReference>
<protein>
    <submittedName>
        <fullName evidence="3">DUF418 domain-containing protein</fullName>
    </submittedName>
</protein>
<reference evidence="3 4" key="1">
    <citation type="submission" date="2024-08" db="EMBL/GenBank/DDBJ databases">
        <title>Whole-genome sequencing of halo(alkali)philic microorganisms from hypersaline lakes.</title>
        <authorList>
            <person name="Sorokin D.Y."/>
            <person name="Merkel A.Y."/>
            <person name="Messina E."/>
            <person name="Yakimov M."/>
        </authorList>
    </citation>
    <scope>NUCLEOTIDE SEQUENCE [LARGE SCALE GENOMIC DNA]</scope>
    <source>
        <strain evidence="3 4">AB-hyl4</strain>
    </source>
</reference>
<evidence type="ECO:0000313" key="3">
    <source>
        <dbReference type="EMBL" id="MFA9478242.1"/>
    </source>
</evidence>
<sequence>MTDPIMSPGEQRPEPVLAGERNQTLDVLRGMAILGILVLNIQSFAMPSFAYIVPTAWGDFTGANFAVWLASHLLADQKFVTIFSLLFGAGIVLMAERQQAKGLSAAGLHYRRMAWLALFGLLHAYLIWYGDILLTLALCGAAAYLVWRLPPAALVGIGLVAIAIPATCWGALGMTLSHWPDEAIAGLEHDWGPAAIEEARWEYQVYNAGWLAQMPHRAMMALYLQTFVLVFHSFWAISGLMCLGMALYKAGWLTGQASAWTYHLALGLAVLVGLPVIGLGVMHNMQRGWDATWPFVGMQFNYWGSLLVAGGWIAAAVLLVRHQWLSRVRQALSAVGQTALSNYLFQSLLCTFIFYGHGLGAFGDITRLGQLGLVLVVWSIQIALSLWWVRRYRFGPMEWLWRSMTYRRRQPMRRVANL</sequence>
<evidence type="ECO:0000313" key="4">
    <source>
        <dbReference type="Proteomes" id="UP001575105"/>
    </source>
</evidence>
<feature type="transmembrane region" description="Helical" evidence="1">
    <location>
        <begin position="260"/>
        <end position="281"/>
    </location>
</feature>
<dbReference type="PANTHER" id="PTHR30590:SF2">
    <property type="entry name" value="INNER MEMBRANE PROTEIN"/>
    <property type="match status" value="1"/>
</dbReference>
<dbReference type="InterPro" id="IPR052529">
    <property type="entry name" value="Bact_Transport_Assoc"/>
</dbReference>
<dbReference type="InterPro" id="IPR007349">
    <property type="entry name" value="DUF418"/>
</dbReference>
<organism evidence="3 4">
    <name type="scientific">Natronomicrosphaera hydrolytica</name>
    <dbReference type="NCBI Taxonomy" id="3242702"/>
    <lineage>
        <taxon>Bacteria</taxon>
        <taxon>Pseudomonadati</taxon>
        <taxon>Planctomycetota</taxon>
        <taxon>Phycisphaerae</taxon>
        <taxon>Phycisphaerales</taxon>
        <taxon>Phycisphaeraceae</taxon>
        <taxon>Natronomicrosphaera</taxon>
    </lineage>
</organism>
<evidence type="ECO:0000256" key="1">
    <source>
        <dbReference type="SAM" id="Phobius"/>
    </source>
</evidence>
<feature type="transmembrane region" description="Helical" evidence="1">
    <location>
        <begin position="340"/>
        <end position="359"/>
    </location>
</feature>
<keyword evidence="1" id="KW-0812">Transmembrane</keyword>
<keyword evidence="4" id="KW-1185">Reference proteome</keyword>
<feature type="domain" description="DUF418" evidence="2">
    <location>
        <begin position="247"/>
        <end position="407"/>
    </location>
</feature>
<feature type="transmembrane region" description="Helical" evidence="1">
    <location>
        <begin position="65"/>
        <end position="93"/>
    </location>
</feature>
<evidence type="ECO:0000259" key="2">
    <source>
        <dbReference type="Pfam" id="PF04235"/>
    </source>
</evidence>
<keyword evidence="1" id="KW-0472">Membrane</keyword>
<accession>A0ABV4U5V9</accession>
<keyword evidence="1" id="KW-1133">Transmembrane helix</keyword>
<gene>
    <name evidence="3" type="ORF">ACERK3_08025</name>
</gene>
<feature type="transmembrane region" description="Helical" evidence="1">
    <location>
        <begin position="31"/>
        <end position="53"/>
    </location>
</feature>
<dbReference type="Pfam" id="PF04235">
    <property type="entry name" value="DUF418"/>
    <property type="match status" value="1"/>
</dbReference>
<comment type="caution">
    <text evidence="3">The sequence shown here is derived from an EMBL/GenBank/DDBJ whole genome shotgun (WGS) entry which is preliminary data.</text>
</comment>
<feature type="transmembrane region" description="Helical" evidence="1">
    <location>
        <begin position="371"/>
        <end position="389"/>
    </location>
</feature>
<proteinExistence type="predicted"/>
<feature type="transmembrane region" description="Helical" evidence="1">
    <location>
        <begin position="114"/>
        <end position="147"/>
    </location>
</feature>
<feature type="transmembrane region" description="Helical" evidence="1">
    <location>
        <begin position="302"/>
        <end position="320"/>
    </location>
</feature>
<dbReference type="PANTHER" id="PTHR30590">
    <property type="entry name" value="INNER MEMBRANE PROTEIN"/>
    <property type="match status" value="1"/>
</dbReference>
<dbReference type="Proteomes" id="UP001575105">
    <property type="component" value="Unassembled WGS sequence"/>
</dbReference>
<feature type="transmembrane region" description="Helical" evidence="1">
    <location>
        <begin position="222"/>
        <end position="248"/>
    </location>
</feature>
<name>A0ABV4U5V9_9BACT</name>